<evidence type="ECO:0000256" key="1">
    <source>
        <dbReference type="SAM" id="Phobius"/>
    </source>
</evidence>
<reference evidence="2" key="1">
    <citation type="submission" date="2022-08" db="EMBL/GenBank/DDBJ databases">
        <title>Genome Sequence of the sulphate-reducing bacterium, Pseudodesulfovibrio portus JCM14722.</title>
        <authorList>
            <person name="Kondo R."/>
            <person name="Kataoka T."/>
        </authorList>
    </citation>
    <scope>NUCLEOTIDE SEQUENCE</scope>
    <source>
        <strain evidence="2">JCM 14722</strain>
    </source>
</reference>
<keyword evidence="3" id="KW-1185">Reference proteome</keyword>
<protein>
    <recommendedName>
        <fullName evidence="4">PEP-CTERM protein-sorting domain-containing protein</fullName>
    </recommendedName>
</protein>
<keyword evidence="1" id="KW-0472">Membrane</keyword>
<dbReference type="Proteomes" id="UP001061361">
    <property type="component" value="Chromosome"/>
</dbReference>
<organism evidence="2 3">
    <name type="scientific">Pseudodesulfovibrio portus</name>
    <dbReference type="NCBI Taxonomy" id="231439"/>
    <lineage>
        <taxon>Bacteria</taxon>
        <taxon>Pseudomonadati</taxon>
        <taxon>Thermodesulfobacteriota</taxon>
        <taxon>Desulfovibrionia</taxon>
        <taxon>Desulfovibrionales</taxon>
        <taxon>Desulfovibrionaceae</taxon>
    </lineage>
</organism>
<keyword evidence="1" id="KW-1133">Transmembrane helix</keyword>
<gene>
    <name evidence="2" type="ORF">JCM14722_19830</name>
</gene>
<accession>A0ABM8ASM1</accession>
<feature type="transmembrane region" description="Helical" evidence="1">
    <location>
        <begin position="203"/>
        <end position="220"/>
    </location>
</feature>
<proteinExistence type="predicted"/>
<name>A0ABM8ASM1_9BACT</name>
<evidence type="ECO:0000313" key="2">
    <source>
        <dbReference type="EMBL" id="BDQ34441.1"/>
    </source>
</evidence>
<keyword evidence="1" id="KW-0812">Transmembrane</keyword>
<dbReference type="EMBL" id="AP026708">
    <property type="protein sequence ID" value="BDQ34441.1"/>
    <property type="molecule type" value="Genomic_DNA"/>
</dbReference>
<evidence type="ECO:0000313" key="3">
    <source>
        <dbReference type="Proteomes" id="UP001061361"/>
    </source>
</evidence>
<sequence length="226" mass="24719">MSSTAFAGFYKFTGDISYVWNQGSLAPGYSVGNSVTFVFRIDGASEGYTTQVDGDTENVSGINVERTYFAEYLGGDAILHYDNGLKASLDGDDTWEYNYAADLKNGSSSERSGALKTETASNWISVSTDWSMGTNPPNVANWHKYEDLGSIFRLIQRITWLDGGQEVWAQYSVNNMQLVEFTQELADMDLTGLAMKSMTATPIPGAVWLLGTGLLGLCGLRRKFSA</sequence>
<evidence type="ECO:0008006" key="4">
    <source>
        <dbReference type="Google" id="ProtNLM"/>
    </source>
</evidence>